<proteinExistence type="predicted"/>
<dbReference type="SMART" id="SM00326">
    <property type="entry name" value="SH3"/>
    <property type="match status" value="1"/>
</dbReference>
<evidence type="ECO:0000256" key="2">
    <source>
        <dbReference type="PROSITE-ProRule" id="PRU00192"/>
    </source>
</evidence>
<dbReference type="InterPro" id="IPR001452">
    <property type="entry name" value="SH3_domain"/>
</dbReference>
<dbReference type="AlphaFoldDB" id="A0A087TYU5"/>
<dbReference type="Gene3D" id="2.30.30.40">
    <property type="entry name" value="SH3 Domains"/>
    <property type="match status" value="1"/>
</dbReference>
<dbReference type="SUPFAM" id="SSF50044">
    <property type="entry name" value="SH3-domain"/>
    <property type="match status" value="1"/>
</dbReference>
<dbReference type="Proteomes" id="UP000054359">
    <property type="component" value="Unassembled WGS sequence"/>
</dbReference>
<evidence type="ECO:0000313" key="4">
    <source>
        <dbReference type="EMBL" id="KFM70284.1"/>
    </source>
</evidence>
<evidence type="ECO:0000313" key="5">
    <source>
        <dbReference type="Proteomes" id="UP000054359"/>
    </source>
</evidence>
<evidence type="ECO:0000259" key="3">
    <source>
        <dbReference type="PROSITE" id="PS50002"/>
    </source>
</evidence>
<evidence type="ECO:0000256" key="1">
    <source>
        <dbReference type="ARBA" id="ARBA00022443"/>
    </source>
</evidence>
<feature type="non-terminal residue" evidence="4">
    <location>
        <position position="85"/>
    </location>
</feature>
<dbReference type="InterPro" id="IPR036028">
    <property type="entry name" value="SH3-like_dom_sf"/>
</dbReference>
<feature type="domain" description="SH3" evidence="3">
    <location>
        <begin position="27"/>
        <end position="85"/>
    </location>
</feature>
<keyword evidence="1 2" id="KW-0728">SH3 domain</keyword>
<dbReference type="Pfam" id="PF00018">
    <property type="entry name" value="SH3_1"/>
    <property type="match status" value="1"/>
</dbReference>
<dbReference type="OrthoDB" id="207120at2759"/>
<dbReference type="EMBL" id="KK117371">
    <property type="protein sequence ID" value="KFM70284.1"/>
    <property type="molecule type" value="Genomic_DNA"/>
</dbReference>
<sequence>MNIDVLPCKLESELFVQSCSNCPYHLTIAGYYITFTSYTSPDELSFEEGDNLYILDVKSDVSWWKASCRGKIGLIPSNYGNLSFS</sequence>
<dbReference type="PRINTS" id="PR00452">
    <property type="entry name" value="SH3DOMAIN"/>
</dbReference>
<dbReference type="STRING" id="407821.A0A087TYU5"/>
<organism evidence="4 5">
    <name type="scientific">Stegodyphus mimosarum</name>
    <name type="common">African social velvet spider</name>
    <dbReference type="NCBI Taxonomy" id="407821"/>
    <lineage>
        <taxon>Eukaryota</taxon>
        <taxon>Metazoa</taxon>
        <taxon>Ecdysozoa</taxon>
        <taxon>Arthropoda</taxon>
        <taxon>Chelicerata</taxon>
        <taxon>Arachnida</taxon>
        <taxon>Araneae</taxon>
        <taxon>Araneomorphae</taxon>
        <taxon>Entelegynae</taxon>
        <taxon>Eresoidea</taxon>
        <taxon>Eresidae</taxon>
        <taxon>Stegodyphus</taxon>
    </lineage>
</organism>
<keyword evidence="5" id="KW-1185">Reference proteome</keyword>
<protein>
    <submittedName>
        <fullName evidence="4">Osteoclast-stimulating factor 1</fullName>
    </submittedName>
</protein>
<name>A0A087TYU5_STEMI</name>
<accession>A0A087TYU5</accession>
<reference evidence="4 5" key="1">
    <citation type="submission" date="2013-11" db="EMBL/GenBank/DDBJ databases">
        <title>Genome sequencing of Stegodyphus mimosarum.</title>
        <authorList>
            <person name="Bechsgaard J."/>
        </authorList>
    </citation>
    <scope>NUCLEOTIDE SEQUENCE [LARGE SCALE GENOMIC DNA]</scope>
</reference>
<dbReference type="PROSITE" id="PS50002">
    <property type="entry name" value="SH3"/>
    <property type="match status" value="1"/>
</dbReference>
<gene>
    <name evidence="4" type="ORF">X975_01153</name>
</gene>